<protein>
    <submittedName>
        <fullName evidence="1">Uncharacterized protein</fullName>
    </submittedName>
</protein>
<dbReference type="RefSeq" id="WP_206845585.1">
    <property type="nucleotide sequence ID" value="NZ_CP065956.1"/>
</dbReference>
<evidence type="ECO:0000313" key="2">
    <source>
        <dbReference type="Proteomes" id="UP000663088"/>
    </source>
</evidence>
<name>A0ABX7PTT5_9BACT</name>
<keyword evidence="2" id="KW-1185">Reference proteome</keyword>
<dbReference type="EMBL" id="CP065956">
    <property type="protein sequence ID" value="QSR86389.1"/>
    <property type="molecule type" value="Genomic_DNA"/>
</dbReference>
<dbReference type="Proteomes" id="UP000663088">
    <property type="component" value="Chromosome"/>
</dbReference>
<evidence type="ECO:0000313" key="1">
    <source>
        <dbReference type="EMBL" id="QSR86389.1"/>
    </source>
</evidence>
<organism evidence="1 2">
    <name type="scientific">Candidatus Methylacidiphilum infernorum</name>
    <dbReference type="NCBI Taxonomy" id="511746"/>
    <lineage>
        <taxon>Bacteria</taxon>
        <taxon>Pseudomonadati</taxon>
        <taxon>Verrucomicrobiota</taxon>
        <taxon>Methylacidiphilae</taxon>
        <taxon>Methylacidiphilales</taxon>
        <taxon>Methylacidiphilaceae</taxon>
        <taxon>Methylacidiphilum (ex Ratnadevi et al. 2023)</taxon>
    </lineage>
</organism>
<accession>A0ABX7PTT5</accession>
<reference evidence="1 2" key="1">
    <citation type="submission" date="2020-12" db="EMBL/GenBank/DDBJ databases">
        <authorList>
            <person name="Awala S.I."/>
            <person name="Gwak J.-H."/>
            <person name="Kim S.-J."/>
            <person name="Rhee S.-K."/>
        </authorList>
    </citation>
    <scope>NUCLEOTIDE SEQUENCE [LARGE SCALE GENOMIC DNA]</scope>
    <source>
        <strain evidence="1 2">IT5</strain>
    </source>
</reference>
<gene>
    <name evidence="1" type="ORF">EM20IM_07765</name>
</gene>
<proteinExistence type="predicted"/>
<sequence>MEEANALKLIDLEWIEEKIKEKVKFMWKSPGFSHLGNIGSFSGQVPDPRAQLLSVTALATLGL</sequence>